<dbReference type="EMBL" id="FOFO01000005">
    <property type="protein sequence ID" value="SEP75352.1"/>
    <property type="molecule type" value="Genomic_DNA"/>
</dbReference>
<evidence type="ECO:0000313" key="1">
    <source>
        <dbReference type="EMBL" id="SEP75352.1"/>
    </source>
</evidence>
<dbReference type="Pfam" id="PF01663">
    <property type="entry name" value="Phosphodiest"/>
    <property type="match status" value="1"/>
</dbReference>
<protein>
    <submittedName>
        <fullName evidence="1">Type I phosphodiesterase / nucleotide pyrophosphatase</fullName>
    </submittedName>
</protein>
<name>A0A1H9AEY6_9GAMM</name>
<dbReference type="Proteomes" id="UP000199496">
    <property type="component" value="Unassembled WGS sequence"/>
</dbReference>
<dbReference type="RefSeq" id="WP_090203989.1">
    <property type="nucleotide sequence ID" value="NZ_FOFO01000005.1"/>
</dbReference>
<accession>A0A1H9AEY6</accession>
<dbReference type="PANTHER" id="PTHR10151">
    <property type="entry name" value="ECTONUCLEOTIDE PYROPHOSPHATASE/PHOSPHODIESTERASE"/>
    <property type="match status" value="1"/>
</dbReference>
<organism evidence="1 2">
    <name type="scientific">Ectothiorhodospira magna</name>
    <dbReference type="NCBI Taxonomy" id="867345"/>
    <lineage>
        <taxon>Bacteria</taxon>
        <taxon>Pseudomonadati</taxon>
        <taxon>Pseudomonadota</taxon>
        <taxon>Gammaproteobacteria</taxon>
        <taxon>Chromatiales</taxon>
        <taxon>Ectothiorhodospiraceae</taxon>
        <taxon>Ectothiorhodospira</taxon>
    </lineage>
</organism>
<sequence length="384" mass="42451">MQIPDYQGRCLANLMTSLISGLGGTPSCHKPLLALPPEEVARHRHVVLVVVDGLGDQFLQTRPAPFLNGHRRTGIHAVFPTTTATGVTTFLTGDAPAQHGLTGWHIHFRELGAVMAVLPGKPRYGGSGYDQVADLDVLNWLKHEVTFNRIPVVSALVSPNRIAHTPFNKAHKGQARLFPFRTLQSMVNRVEEVVKKRPDISYTYAYWSELDHLGHRYGPDAPLTRRHLETIDDALSVLAARLRGTDTLLIVTADHGMTAVNHQLLLADYPEIADCLMLPLCGEPRVAWAYVRHGWHERFQALVKAQLGQVCTLRPSAELLEEGWFGPGVPHPELAARIGDYALLMHPGWIISDQMLTEKPFDLKGVHGGLTPEELEVPLVVTVC</sequence>
<proteinExistence type="predicted"/>
<dbReference type="InterPro" id="IPR002591">
    <property type="entry name" value="Phosphodiest/P_Trfase"/>
</dbReference>
<dbReference type="AlphaFoldDB" id="A0A1H9AEY6"/>
<dbReference type="PANTHER" id="PTHR10151:SF120">
    <property type="entry name" value="BIS(5'-ADENOSYL)-TRIPHOSPHATASE"/>
    <property type="match status" value="1"/>
</dbReference>
<dbReference type="GO" id="GO:0016787">
    <property type="term" value="F:hydrolase activity"/>
    <property type="evidence" value="ECO:0007669"/>
    <property type="project" value="UniProtKB-ARBA"/>
</dbReference>
<dbReference type="STRING" id="867345.SAMN05421693_10539"/>
<dbReference type="Gene3D" id="3.40.720.10">
    <property type="entry name" value="Alkaline Phosphatase, subunit A"/>
    <property type="match status" value="1"/>
</dbReference>
<dbReference type="OrthoDB" id="502398at2"/>
<gene>
    <name evidence="1" type="ORF">SAMN05421693_10539</name>
</gene>
<dbReference type="InterPro" id="IPR017850">
    <property type="entry name" value="Alkaline_phosphatase_core_sf"/>
</dbReference>
<reference evidence="1 2" key="1">
    <citation type="submission" date="2016-10" db="EMBL/GenBank/DDBJ databases">
        <authorList>
            <person name="de Groot N.N."/>
        </authorList>
    </citation>
    <scope>NUCLEOTIDE SEQUENCE [LARGE SCALE GENOMIC DNA]</scope>
    <source>
        <strain evidence="1 2">B7-7</strain>
    </source>
</reference>
<dbReference type="SUPFAM" id="SSF53649">
    <property type="entry name" value="Alkaline phosphatase-like"/>
    <property type="match status" value="1"/>
</dbReference>
<evidence type="ECO:0000313" key="2">
    <source>
        <dbReference type="Proteomes" id="UP000199496"/>
    </source>
</evidence>
<keyword evidence="2" id="KW-1185">Reference proteome</keyword>